<dbReference type="CDD" id="cd12183">
    <property type="entry name" value="LDH_like_2"/>
    <property type="match status" value="1"/>
</dbReference>
<dbReference type="Pfam" id="PF02826">
    <property type="entry name" value="2-Hacid_dh_C"/>
    <property type="match status" value="1"/>
</dbReference>
<evidence type="ECO:0000259" key="6">
    <source>
        <dbReference type="Pfam" id="PF02826"/>
    </source>
</evidence>
<evidence type="ECO:0000256" key="2">
    <source>
        <dbReference type="ARBA" id="ARBA00023002"/>
    </source>
</evidence>
<protein>
    <submittedName>
        <fullName evidence="7">2-hydroxyacid dehydrogenase</fullName>
    </submittedName>
</protein>
<organism evidence="7 8">
    <name type="scientific">Parendozoicomonas callyspongiae</name>
    <dbReference type="NCBI Taxonomy" id="2942213"/>
    <lineage>
        <taxon>Bacteria</taxon>
        <taxon>Pseudomonadati</taxon>
        <taxon>Pseudomonadota</taxon>
        <taxon>Gammaproteobacteria</taxon>
        <taxon>Oceanospirillales</taxon>
        <taxon>Endozoicomonadaceae</taxon>
        <taxon>Parendozoicomonas</taxon>
    </lineage>
</organism>
<keyword evidence="2 4" id="KW-0560">Oxidoreductase</keyword>
<evidence type="ECO:0000256" key="3">
    <source>
        <dbReference type="ARBA" id="ARBA00023027"/>
    </source>
</evidence>
<dbReference type="InterPro" id="IPR006140">
    <property type="entry name" value="D-isomer_DH_NAD-bd"/>
</dbReference>
<dbReference type="Gene3D" id="3.40.50.720">
    <property type="entry name" value="NAD(P)-binding Rossmann-like Domain"/>
    <property type="match status" value="2"/>
</dbReference>
<dbReference type="PROSITE" id="PS00670">
    <property type="entry name" value="D_2_HYDROXYACID_DH_2"/>
    <property type="match status" value="1"/>
</dbReference>
<dbReference type="InterPro" id="IPR006139">
    <property type="entry name" value="D-isomer_2_OHA_DH_cat_dom"/>
</dbReference>
<dbReference type="Proteomes" id="UP001203338">
    <property type="component" value="Unassembled WGS sequence"/>
</dbReference>
<sequence>MKTLFFSYQDYERPVFAEALSQIDSQSSQQFSWQEAHLTPATAALADGYDAVCAFVNDDLSKEVLEILAEKGVKLVALRCAGFNNVDIPAAEKLGITVVRVPAYSPEAVAEHAITMIMALNRKIHKSWSRVREGNFHLHGLLGFNLYGRVAGLIGLGRIGLALARILQGFGVTVVGYDPGMSDNQIQPFNITPVSLKEIYKTSDIISLHCPLTMHTYHMINDCSISMMQPGVMLINTSRGALIDTPAVIKGLKSGQVGYLGIDVYEQEGDLFFQDLSEEVIQDDVFQRLLTFPNVLVTGHQGFFTREALQAIAGITINNIIEFEQTDQCKNSVDSSCLR</sequence>
<keyword evidence="8" id="KW-1185">Reference proteome</keyword>
<reference evidence="7 8" key="1">
    <citation type="submission" date="2022-05" db="EMBL/GenBank/DDBJ databases">
        <authorList>
            <person name="Park J.-S."/>
        </authorList>
    </citation>
    <scope>NUCLEOTIDE SEQUENCE [LARGE SCALE GENOMIC DNA]</scope>
    <source>
        <strain evidence="7 8">2012CJ34-2</strain>
    </source>
</reference>
<comment type="caution">
    <text evidence="7">The sequence shown here is derived from an EMBL/GenBank/DDBJ whole genome shotgun (WGS) entry which is preliminary data.</text>
</comment>
<gene>
    <name evidence="7" type="ORF">M3P05_10745</name>
</gene>
<dbReference type="SUPFAM" id="SSF52283">
    <property type="entry name" value="Formate/glycerate dehydrogenase catalytic domain-like"/>
    <property type="match status" value="1"/>
</dbReference>
<comment type="similarity">
    <text evidence="1 4">Belongs to the D-isomer specific 2-hydroxyacid dehydrogenase family.</text>
</comment>
<dbReference type="PANTHER" id="PTHR43026:SF1">
    <property type="entry name" value="2-HYDROXYACID DEHYDROGENASE HOMOLOG 1-RELATED"/>
    <property type="match status" value="1"/>
</dbReference>
<dbReference type="InterPro" id="IPR058205">
    <property type="entry name" value="D-LDH-like"/>
</dbReference>
<dbReference type="SUPFAM" id="SSF51735">
    <property type="entry name" value="NAD(P)-binding Rossmann-fold domains"/>
    <property type="match status" value="1"/>
</dbReference>
<feature type="domain" description="D-isomer specific 2-hydroxyacid dehydrogenase NAD-binding" evidence="6">
    <location>
        <begin position="114"/>
        <end position="302"/>
    </location>
</feature>
<dbReference type="RefSeq" id="WP_249699606.1">
    <property type="nucleotide sequence ID" value="NZ_JAMFLX010000013.1"/>
</dbReference>
<dbReference type="EMBL" id="JAMFLX010000013">
    <property type="protein sequence ID" value="MCL6270397.1"/>
    <property type="molecule type" value="Genomic_DNA"/>
</dbReference>
<accession>A0ABT0PI23</accession>
<feature type="domain" description="D-isomer specific 2-hydroxyacid dehydrogenase catalytic" evidence="5">
    <location>
        <begin position="18"/>
        <end position="333"/>
    </location>
</feature>
<evidence type="ECO:0000313" key="8">
    <source>
        <dbReference type="Proteomes" id="UP001203338"/>
    </source>
</evidence>
<evidence type="ECO:0000313" key="7">
    <source>
        <dbReference type="EMBL" id="MCL6270397.1"/>
    </source>
</evidence>
<dbReference type="InterPro" id="IPR036291">
    <property type="entry name" value="NAD(P)-bd_dom_sf"/>
</dbReference>
<proteinExistence type="inferred from homology"/>
<dbReference type="Pfam" id="PF00389">
    <property type="entry name" value="2-Hacid_dh"/>
    <property type="match status" value="1"/>
</dbReference>
<name>A0ABT0PI23_9GAMM</name>
<dbReference type="InterPro" id="IPR029753">
    <property type="entry name" value="D-isomer_DH_CS"/>
</dbReference>
<dbReference type="PROSITE" id="PS00671">
    <property type="entry name" value="D_2_HYDROXYACID_DH_3"/>
    <property type="match status" value="1"/>
</dbReference>
<evidence type="ECO:0000256" key="1">
    <source>
        <dbReference type="ARBA" id="ARBA00005854"/>
    </source>
</evidence>
<dbReference type="PANTHER" id="PTHR43026">
    <property type="entry name" value="2-HYDROXYACID DEHYDROGENASE HOMOLOG 1-RELATED"/>
    <property type="match status" value="1"/>
</dbReference>
<evidence type="ECO:0000256" key="4">
    <source>
        <dbReference type="RuleBase" id="RU003719"/>
    </source>
</evidence>
<keyword evidence="3" id="KW-0520">NAD</keyword>
<evidence type="ECO:0000259" key="5">
    <source>
        <dbReference type="Pfam" id="PF00389"/>
    </source>
</evidence>